<dbReference type="GO" id="GO:0046872">
    <property type="term" value="F:metal ion binding"/>
    <property type="evidence" value="ECO:0007669"/>
    <property type="project" value="UniProtKB-KW"/>
</dbReference>
<dbReference type="InParanoid" id="A0A2J6SUP8"/>
<dbReference type="SUPFAM" id="SSF51316">
    <property type="entry name" value="Mss4-like"/>
    <property type="match status" value="1"/>
</dbReference>
<dbReference type="STRING" id="1095630.A0A2J6SUP8"/>
<evidence type="ECO:0000256" key="1">
    <source>
        <dbReference type="SAM" id="MobiDB-lite"/>
    </source>
</evidence>
<feature type="region of interest" description="Disordered" evidence="1">
    <location>
        <begin position="188"/>
        <end position="207"/>
    </location>
</feature>
<dbReference type="RefSeq" id="XP_024731307.1">
    <property type="nucleotide sequence ID" value="XM_024881272.1"/>
</dbReference>
<name>A0A2J6SUP8_9HELO</name>
<dbReference type="PANTHER" id="PTHR33337">
    <property type="entry name" value="GFA DOMAIN-CONTAINING PROTEIN"/>
    <property type="match status" value="1"/>
</dbReference>
<reference evidence="2 3" key="1">
    <citation type="submission" date="2016-04" db="EMBL/GenBank/DDBJ databases">
        <title>A degradative enzymes factory behind the ericoid mycorrhizal symbiosis.</title>
        <authorList>
            <consortium name="DOE Joint Genome Institute"/>
            <person name="Martino E."/>
            <person name="Morin E."/>
            <person name="Grelet G."/>
            <person name="Kuo A."/>
            <person name="Kohler A."/>
            <person name="Daghino S."/>
            <person name="Barry K."/>
            <person name="Choi C."/>
            <person name="Cichocki N."/>
            <person name="Clum A."/>
            <person name="Copeland A."/>
            <person name="Hainaut M."/>
            <person name="Haridas S."/>
            <person name="Labutti K."/>
            <person name="Lindquist E."/>
            <person name="Lipzen A."/>
            <person name="Khouja H.-R."/>
            <person name="Murat C."/>
            <person name="Ohm R."/>
            <person name="Olson A."/>
            <person name="Spatafora J."/>
            <person name="Veneault-Fourrey C."/>
            <person name="Henrissat B."/>
            <person name="Grigoriev I."/>
            <person name="Martin F."/>
            <person name="Perotto S."/>
        </authorList>
    </citation>
    <scope>NUCLEOTIDE SEQUENCE [LARGE SCALE GENOMIC DNA]</scope>
    <source>
        <strain evidence="2 3">E</strain>
    </source>
</reference>
<evidence type="ECO:0008006" key="4">
    <source>
        <dbReference type="Google" id="ProtNLM"/>
    </source>
</evidence>
<evidence type="ECO:0000313" key="2">
    <source>
        <dbReference type="EMBL" id="PMD54403.1"/>
    </source>
</evidence>
<dbReference type="InterPro" id="IPR011057">
    <property type="entry name" value="Mss4-like_sf"/>
</dbReference>
<evidence type="ECO:0000313" key="3">
    <source>
        <dbReference type="Proteomes" id="UP000235371"/>
    </source>
</evidence>
<dbReference type="GeneID" id="36589349"/>
<dbReference type="PANTHER" id="PTHR33337:SF40">
    <property type="entry name" value="CENP-V_GFA DOMAIN-CONTAINING PROTEIN-RELATED"/>
    <property type="match status" value="1"/>
</dbReference>
<sequence length="207" mass="22799">MSSLSQDALTLHGGCDCTSIRFTISIPALVSRPVLPYPDLFGAEIWPPQIFLDHCNKCRRVSGALVQGWLTCPQDWVEWAIKSTSGEESPSATKFNTVDLICAKPGVLPVVNYASTEGVTRPFCGRCGTNLAYVFEGRKEKNPIPMVDIVLGSLDTESLEMPGVRPERQFYWNSGVEWIKRLVTEGDSSVGGEKLPRHPDGSRMQVV</sequence>
<dbReference type="Proteomes" id="UP000235371">
    <property type="component" value="Unassembled WGS sequence"/>
</dbReference>
<dbReference type="GO" id="GO:0016846">
    <property type="term" value="F:carbon-sulfur lyase activity"/>
    <property type="evidence" value="ECO:0007669"/>
    <property type="project" value="InterPro"/>
</dbReference>
<keyword evidence="3" id="KW-1185">Reference proteome</keyword>
<accession>A0A2J6SUP8</accession>
<dbReference type="AlphaFoldDB" id="A0A2J6SUP8"/>
<proteinExistence type="predicted"/>
<dbReference type="EMBL" id="KZ613865">
    <property type="protein sequence ID" value="PMD54403.1"/>
    <property type="molecule type" value="Genomic_DNA"/>
</dbReference>
<gene>
    <name evidence="2" type="ORF">K444DRAFT_618230</name>
</gene>
<dbReference type="Gene3D" id="3.90.1590.10">
    <property type="entry name" value="glutathione-dependent formaldehyde- activating enzyme (gfa)"/>
    <property type="match status" value="1"/>
</dbReference>
<organism evidence="2 3">
    <name type="scientific">Hyaloscypha bicolor E</name>
    <dbReference type="NCBI Taxonomy" id="1095630"/>
    <lineage>
        <taxon>Eukaryota</taxon>
        <taxon>Fungi</taxon>
        <taxon>Dikarya</taxon>
        <taxon>Ascomycota</taxon>
        <taxon>Pezizomycotina</taxon>
        <taxon>Leotiomycetes</taxon>
        <taxon>Helotiales</taxon>
        <taxon>Hyaloscyphaceae</taxon>
        <taxon>Hyaloscypha</taxon>
        <taxon>Hyaloscypha bicolor</taxon>
    </lineage>
</organism>
<dbReference type="OrthoDB" id="5422068at2759"/>
<protein>
    <recommendedName>
        <fullName evidence="4">CENP-V/GFA domain-containing protein</fullName>
    </recommendedName>
</protein>